<gene>
    <name evidence="2" type="ORF">PZA18_11020</name>
</gene>
<dbReference type="InterPro" id="IPR013154">
    <property type="entry name" value="ADH-like_N"/>
</dbReference>
<evidence type="ECO:0000259" key="1">
    <source>
        <dbReference type="SMART" id="SM00829"/>
    </source>
</evidence>
<dbReference type="InterPro" id="IPR036291">
    <property type="entry name" value="NAD(P)-bd_dom_sf"/>
</dbReference>
<dbReference type="InterPro" id="IPR013149">
    <property type="entry name" value="ADH-like_C"/>
</dbReference>
<dbReference type="InterPro" id="IPR020843">
    <property type="entry name" value="ER"/>
</dbReference>
<dbReference type="Gene3D" id="3.40.50.720">
    <property type="entry name" value="NAD(P)-binding Rossmann-like Domain"/>
    <property type="match status" value="1"/>
</dbReference>
<protein>
    <submittedName>
        <fullName evidence="2">NAD(P)-dependent alcohol dehydrogenase</fullName>
    </submittedName>
</protein>
<dbReference type="Pfam" id="PF08240">
    <property type="entry name" value="ADH_N"/>
    <property type="match status" value="1"/>
</dbReference>
<comment type="caution">
    <text evidence="2">The sequence shown here is derived from an EMBL/GenBank/DDBJ whole genome shotgun (WGS) entry which is preliminary data.</text>
</comment>
<reference evidence="2" key="1">
    <citation type="submission" date="2023-03" db="EMBL/GenBank/DDBJ databases">
        <title>Chitinimonas shenzhenensis gen. nov., sp. nov., a novel member of family Burkholderiaceae isolated from activated sludge collected in Shen Zhen, China.</title>
        <authorList>
            <person name="Wang X."/>
        </authorList>
    </citation>
    <scope>NUCLEOTIDE SEQUENCE</scope>
    <source>
        <strain evidence="2">DQS-5</strain>
    </source>
</reference>
<dbReference type="Proteomes" id="UP001172778">
    <property type="component" value="Unassembled WGS sequence"/>
</dbReference>
<sequence>MLHTSRRYTLEPSPERFVLQRSVGTTAELSPKQVLIRVAAASLNYRDWLVLHGVRDNRAGLVPLSDAAGTVVAVGSDVSRWQSGDRVSPSFFSAWHDGAFRPHHLASALGGGQTEGVLAEYIVADESAVVAVPEHLSLAEAATLPCAGVTAWHALFERGQLQAGETVLVQGTGGVAMLALQLATAHGAKVIVTSSSDDKLDRAKALGAWQTINYRRDENWDQAALALTDGQGVDHILELGGPQTYARSLNAVAHGGRIAQIGVLTGFDAAPHITPMQFKNASIHGICVGSVAHYARLNQFITQHQIKPRIDREFSFEDAPAAYQTLADAGHVGKLVIQLN</sequence>
<dbReference type="Pfam" id="PF00107">
    <property type="entry name" value="ADH_zinc_N"/>
    <property type="match status" value="1"/>
</dbReference>
<evidence type="ECO:0000313" key="2">
    <source>
        <dbReference type="EMBL" id="MDK2124582.1"/>
    </source>
</evidence>
<dbReference type="InterPro" id="IPR052711">
    <property type="entry name" value="Zinc_ADH-like"/>
</dbReference>
<organism evidence="2 3">
    <name type="scientific">Parachitinimonas caeni</name>
    <dbReference type="NCBI Taxonomy" id="3031301"/>
    <lineage>
        <taxon>Bacteria</taxon>
        <taxon>Pseudomonadati</taxon>
        <taxon>Pseudomonadota</taxon>
        <taxon>Betaproteobacteria</taxon>
        <taxon>Neisseriales</taxon>
        <taxon>Chitinibacteraceae</taxon>
        <taxon>Parachitinimonas</taxon>
    </lineage>
</organism>
<proteinExistence type="predicted"/>
<dbReference type="CDD" id="cd08276">
    <property type="entry name" value="MDR7"/>
    <property type="match status" value="1"/>
</dbReference>
<dbReference type="SUPFAM" id="SSF50129">
    <property type="entry name" value="GroES-like"/>
    <property type="match status" value="1"/>
</dbReference>
<dbReference type="Gene3D" id="3.90.180.10">
    <property type="entry name" value="Medium-chain alcohol dehydrogenases, catalytic domain"/>
    <property type="match status" value="1"/>
</dbReference>
<dbReference type="PANTHER" id="PTHR45033:SF2">
    <property type="entry name" value="ZINC-TYPE ALCOHOL DEHYDROGENASE-LIKE PROTEIN C1773.06C"/>
    <property type="match status" value="1"/>
</dbReference>
<dbReference type="PANTHER" id="PTHR45033">
    <property type="match status" value="1"/>
</dbReference>
<dbReference type="SUPFAM" id="SSF51735">
    <property type="entry name" value="NAD(P)-binding Rossmann-fold domains"/>
    <property type="match status" value="1"/>
</dbReference>
<dbReference type="EMBL" id="JARRAF010000011">
    <property type="protein sequence ID" value="MDK2124582.1"/>
    <property type="molecule type" value="Genomic_DNA"/>
</dbReference>
<evidence type="ECO:0000313" key="3">
    <source>
        <dbReference type="Proteomes" id="UP001172778"/>
    </source>
</evidence>
<accession>A0ABT7DWZ2</accession>
<dbReference type="RefSeq" id="WP_284100895.1">
    <property type="nucleotide sequence ID" value="NZ_JARRAF010000011.1"/>
</dbReference>
<dbReference type="SMART" id="SM00829">
    <property type="entry name" value="PKS_ER"/>
    <property type="match status" value="1"/>
</dbReference>
<name>A0ABT7DWZ2_9NEIS</name>
<dbReference type="InterPro" id="IPR011032">
    <property type="entry name" value="GroES-like_sf"/>
</dbReference>
<keyword evidence="3" id="KW-1185">Reference proteome</keyword>
<feature type="domain" description="Enoyl reductase (ER)" evidence="1">
    <location>
        <begin position="12"/>
        <end position="337"/>
    </location>
</feature>